<dbReference type="Proteomes" id="UP000012249">
    <property type="component" value="Unassembled WGS sequence"/>
</dbReference>
<reference evidence="1 2" key="1">
    <citation type="submission" date="2013-02" db="EMBL/GenBank/DDBJ databases">
        <authorList>
            <person name="Harkins D.M."/>
            <person name="Durkin A.S."/>
            <person name="Brinkac L.M."/>
            <person name="Haft D.H."/>
            <person name="Selengut J.D."/>
            <person name="Sanka R."/>
            <person name="DePew J."/>
            <person name="Purushe J."/>
            <person name="Haake D.A."/>
            <person name="Matsunaga J."/>
            <person name="Vinetz J.M."/>
            <person name="Sutton G.G."/>
            <person name="Nierman W.C."/>
            <person name="Fouts D.E."/>
        </authorList>
    </citation>
    <scope>NUCLEOTIDE SEQUENCE [LARGE SCALE GENOMIC DNA]</scope>
    <source>
        <strain evidence="1 2">Ecochallenge</strain>
    </source>
</reference>
<name>N1U6Y4_9LEPT</name>
<accession>N1U6Y4</accession>
<organism evidence="1 2">
    <name type="scientific">Leptospira weilii str. Ecochallenge</name>
    <dbReference type="NCBI Taxonomy" id="1049986"/>
    <lineage>
        <taxon>Bacteria</taxon>
        <taxon>Pseudomonadati</taxon>
        <taxon>Spirochaetota</taxon>
        <taxon>Spirochaetia</taxon>
        <taxon>Leptospirales</taxon>
        <taxon>Leptospiraceae</taxon>
        <taxon>Leptospira</taxon>
    </lineage>
</organism>
<dbReference type="AlphaFoldDB" id="N1U6Y4"/>
<sequence>MFYFRSFKRKFCNFKGSAFCRVLPIKFKISNHKEFFRFMNAVYVSNVSRSFRGDLQV</sequence>
<dbReference type="EMBL" id="AHMI02000135">
    <property type="protein sequence ID" value="EMY14817.1"/>
    <property type="molecule type" value="Genomic_DNA"/>
</dbReference>
<evidence type="ECO:0000313" key="1">
    <source>
        <dbReference type="EMBL" id="EMY14817.1"/>
    </source>
</evidence>
<proteinExistence type="predicted"/>
<evidence type="ECO:0000313" key="2">
    <source>
        <dbReference type="Proteomes" id="UP000012249"/>
    </source>
</evidence>
<comment type="caution">
    <text evidence="1">The sequence shown here is derived from an EMBL/GenBank/DDBJ whole genome shotgun (WGS) entry which is preliminary data.</text>
</comment>
<protein>
    <submittedName>
        <fullName evidence="1">Uncharacterized protein</fullName>
    </submittedName>
</protein>
<gene>
    <name evidence="1" type="ORF">LEP1GSC043_1957</name>
</gene>